<gene>
    <name evidence="2" type="ORF">EYF70_27025</name>
    <name evidence="1" type="ORF">GCM10007387_02370</name>
</gene>
<dbReference type="RefSeq" id="WP_131148132.1">
    <property type="nucleotide sequence ID" value="NZ_BMWV01000001.1"/>
</dbReference>
<dbReference type="EMBL" id="CP036401">
    <property type="protein sequence ID" value="QBI04063.1"/>
    <property type="molecule type" value="Genomic_DNA"/>
</dbReference>
<evidence type="ECO:0000313" key="4">
    <source>
        <dbReference type="Proteomes" id="UP000628442"/>
    </source>
</evidence>
<dbReference type="Proteomes" id="UP000292307">
    <property type="component" value="Chromosome"/>
</dbReference>
<reference evidence="1" key="3">
    <citation type="submission" date="2022-12" db="EMBL/GenBank/DDBJ databases">
        <authorList>
            <person name="Sun Q."/>
            <person name="Kim S."/>
        </authorList>
    </citation>
    <scope>NUCLEOTIDE SEQUENCE</scope>
    <source>
        <strain evidence="1">KCTC 12343</strain>
    </source>
</reference>
<dbReference type="Proteomes" id="UP000628442">
    <property type="component" value="Unassembled WGS sequence"/>
</dbReference>
<name>A0A411X5A9_9BURK</name>
<keyword evidence="3" id="KW-1185">Reference proteome</keyword>
<evidence type="ECO:0000313" key="2">
    <source>
        <dbReference type="EMBL" id="QBI04063.1"/>
    </source>
</evidence>
<evidence type="ECO:0000313" key="3">
    <source>
        <dbReference type="Proteomes" id="UP000292307"/>
    </source>
</evidence>
<organism evidence="1 4">
    <name type="scientific">Pseudoduganella albidiflava</name>
    <dbReference type="NCBI Taxonomy" id="321983"/>
    <lineage>
        <taxon>Bacteria</taxon>
        <taxon>Pseudomonadati</taxon>
        <taxon>Pseudomonadota</taxon>
        <taxon>Betaproteobacteria</taxon>
        <taxon>Burkholderiales</taxon>
        <taxon>Oxalobacteraceae</taxon>
        <taxon>Telluria group</taxon>
        <taxon>Pseudoduganella</taxon>
    </lineage>
</organism>
<dbReference type="OrthoDB" id="8760036at2"/>
<dbReference type="AlphaFoldDB" id="A0A411X5A9"/>
<evidence type="ECO:0000313" key="1">
    <source>
        <dbReference type="EMBL" id="GGY24366.1"/>
    </source>
</evidence>
<reference evidence="2 3" key="2">
    <citation type="submission" date="2019-02" db="EMBL/GenBank/DDBJ databases">
        <title>Draft Genome Sequences of Six Type Strains of the Genus Massilia.</title>
        <authorList>
            <person name="Miess H."/>
            <person name="Frediansyhah A."/>
            <person name="Gross H."/>
        </authorList>
    </citation>
    <scope>NUCLEOTIDE SEQUENCE [LARGE SCALE GENOMIC DNA]</scope>
    <source>
        <strain evidence="2 3">DSM 17472</strain>
    </source>
</reference>
<protein>
    <submittedName>
        <fullName evidence="1">Uncharacterized protein</fullName>
    </submittedName>
</protein>
<sequence>MNRTYLQAIALLLGTIATTVIAAEWRWEPVSAGDYLVIVAPTASATTEDISTGGTEPRHQAIVH</sequence>
<accession>A0A411X5A9</accession>
<reference evidence="1" key="1">
    <citation type="journal article" date="2014" name="Int. J. Syst. Evol. Microbiol.">
        <title>Complete genome sequence of Corynebacterium casei LMG S-19264T (=DSM 44701T), isolated from a smear-ripened cheese.</title>
        <authorList>
            <consortium name="US DOE Joint Genome Institute (JGI-PGF)"/>
            <person name="Walter F."/>
            <person name="Albersmeier A."/>
            <person name="Kalinowski J."/>
            <person name="Ruckert C."/>
        </authorList>
    </citation>
    <scope>NUCLEOTIDE SEQUENCE</scope>
    <source>
        <strain evidence="1">KCTC 12343</strain>
    </source>
</reference>
<proteinExistence type="predicted"/>
<dbReference type="EMBL" id="BMWV01000001">
    <property type="protein sequence ID" value="GGY24366.1"/>
    <property type="molecule type" value="Genomic_DNA"/>
</dbReference>